<protein>
    <submittedName>
        <fullName evidence="2">Uncharacterized protein</fullName>
    </submittedName>
</protein>
<keyword evidence="1" id="KW-0812">Transmembrane</keyword>
<comment type="caution">
    <text evidence="2">The sequence shown here is derived from an EMBL/GenBank/DDBJ whole genome shotgun (WGS) entry which is preliminary data.</text>
</comment>
<organism evidence="2 3">
    <name type="scientific">Euplotes crassus</name>
    <dbReference type="NCBI Taxonomy" id="5936"/>
    <lineage>
        <taxon>Eukaryota</taxon>
        <taxon>Sar</taxon>
        <taxon>Alveolata</taxon>
        <taxon>Ciliophora</taxon>
        <taxon>Intramacronucleata</taxon>
        <taxon>Spirotrichea</taxon>
        <taxon>Hypotrichia</taxon>
        <taxon>Euplotida</taxon>
        <taxon>Euplotidae</taxon>
        <taxon>Moneuplotes</taxon>
    </lineage>
</organism>
<evidence type="ECO:0000313" key="2">
    <source>
        <dbReference type="EMBL" id="CAI2382104.1"/>
    </source>
</evidence>
<keyword evidence="1" id="KW-0472">Membrane</keyword>
<reference evidence="2" key="1">
    <citation type="submission" date="2023-07" db="EMBL/GenBank/DDBJ databases">
        <authorList>
            <consortium name="AG Swart"/>
            <person name="Singh M."/>
            <person name="Singh A."/>
            <person name="Seah K."/>
            <person name="Emmerich C."/>
        </authorList>
    </citation>
    <scope>NUCLEOTIDE SEQUENCE</scope>
    <source>
        <strain evidence="2">DP1</strain>
    </source>
</reference>
<accession>A0AAD1Y0B2</accession>
<feature type="transmembrane region" description="Helical" evidence="1">
    <location>
        <begin position="20"/>
        <end position="41"/>
    </location>
</feature>
<dbReference type="Proteomes" id="UP001295684">
    <property type="component" value="Unassembled WGS sequence"/>
</dbReference>
<proteinExistence type="predicted"/>
<evidence type="ECO:0000313" key="3">
    <source>
        <dbReference type="Proteomes" id="UP001295684"/>
    </source>
</evidence>
<keyword evidence="1" id="KW-1133">Transmembrane helix</keyword>
<keyword evidence="3" id="KW-1185">Reference proteome</keyword>
<sequence length="85" mass="9815">MNIQEQKSLSQFYLRKQCLLCVDFNLILAIMIMLSGIYGFLCICKFLNASTFHYAHKLLQNFINPICFNLIALESKPTAVHEDIN</sequence>
<evidence type="ECO:0000256" key="1">
    <source>
        <dbReference type="SAM" id="Phobius"/>
    </source>
</evidence>
<gene>
    <name evidence="2" type="ORF">ECRASSUSDP1_LOCUS23571</name>
</gene>
<dbReference type="EMBL" id="CAMPGE010024252">
    <property type="protein sequence ID" value="CAI2382104.1"/>
    <property type="molecule type" value="Genomic_DNA"/>
</dbReference>
<name>A0AAD1Y0B2_EUPCR</name>
<dbReference type="AlphaFoldDB" id="A0AAD1Y0B2"/>